<dbReference type="NCBIfam" id="TIGR00254">
    <property type="entry name" value="GGDEF"/>
    <property type="match status" value="1"/>
</dbReference>
<feature type="transmembrane region" description="Helical" evidence="3">
    <location>
        <begin position="276"/>
        <end position="295"/>
    </location>
</feature>
<dbReference type="CDD" id="cd12915">
    <property type="entry name" value="PDC2_DGC_like"/>
    <property type="match status" value="1"/>
</dbReference>
<gene>
    <name evidence="5" type="ORF">A4W93_19740</name>
</gene>
<dbReference type="Pfam" id="PF22588">
    <property type="entry name" value="dCache_1_like"/>
    <property type="match status" value="1"/>
</dbReference>
<dbReference type="EC" id="2.7.7.65" evidence="1"/>
<dbReference type="SUPFAM" id="SSF55073">
    <property type="entry name" value="Nucleotide cyclase"/>
    <property type="match status" value="1"/>
</dbReference>
<dbReference type="EMBL" id="CP015118">
    <property type="protein sequence ID" value="ARN21950.1"/>
    <property type="molecule type" value="Genomic_DNA"/>
</dbReference>
<dbReference type="GO" id="GO:0043709">
    <property type="term" value="P:cell adhesion involved in single-species biofilm formation"/>
    <property type="evidence" value="ECO:0007669"/>
    <property type="project" value="TreeGrafter"/>
</dbReference>
<dbReference type="STRING" id="946333.A4W93_19740"/>
<proteinExistence type="predicted"/>
<comment type="catalytic activity">
    <reaction evidence="2">
        <text>2 GTP = 3',3'-c-di-GMP + 2 diphosphate</text>
        <dbReference type="Rhea" id="RHEA:24898"/>
        <dbReference type="ChEBI" id="CHEBI:33019"/>
        <dbReference type="ChEBI" id="CHEBI:37565"/>
        <dbReference type="ChEBI" id="CHEBI:58805"/>
        <dbReference type="EC" id="2.7.7.65"/>
    </reaction>
</comment>
<dbReference type="InterPro" id="IPR000160">
    <property type="entry name" value="GGDEF_dom"/>
</dbReference>
<organism evidence="5 6">
    <name type="scientific">Piscinibacter gummiphilus</name>
    <dbReference type="NCBI Taxonomy" id="946333"/>
    <lineage>
        <taxon>Bacteria</taxon>
        <taxon>Pseudomonadati</taxon>
        <taxon>Pseudomonadota</taxon>
        <taxon>Betaproteobacteria</taxon>
        <taxon>Burkholderiales</taxon>
        <taxon>Sphaerotilaceae</taxon>
        <taxon>Piscinibacter</taxon>
    </lineage>
</organism>
<keyword evidence="3" id="KW-0472">Membrane</keyword>
<dbReference type="GO" id="GO:1902201">
    <property type="term" value="P:negative regulation of bacterial-type flagellum-dependent cell motility"/>
    <property type="evidence" value="ECO:0007669"/>
    <property type="project" value="TreeGrafter"/>
</dbReference>
<evidence type="ECO:0000259" key="4">
    <source>
        <dbReference type="PROSITE" id="PS50887"/>
    </source>
</evidence>
<evidence type="ECO:0000313" key="6">
    <source>
        <dbReference type="Proteomes" id="UP000193427"/>
    </source>
</evidence>
<dbReference type="PROSITE" id="PS50887">
    <property type="entry name" value="GGDEF"/>
    <property type="match status" value="1"/>
</dbReference>
<protein>
    <recommendedName>
        <fullName evidence="1">diguanylate cyclase</fullName>
        <ecNumber evidence="1">2.7.7.65</ecNumber>
    </recommendedName>
</protein>
<feature type="domain" description="GGDEF" evidence="4">
    <location>
        <begin position="343"/>
        <end position="472"/>
    </location>
</feature>
<keyword evidence="3" id="KW-1133">Transmembrane helix</keyword>
<sequence>MVGALLTALWVALIVFFSVQRTRLLDQASRDVRLVNTAVAQHAEGLFRAIETDLRTLDLWLRAHPDIDPLTDPAFTALVAEMSRSSRGLIDLRIVDRDGNLYTLPWVPGREPTNVSDRDYAQAHDGVRSPRAVFVGKPVQSRVTGEWSIPVSWRLEQPAGRFALVTCAVQLDRLFEIHDRLRYQPAGTISLVRRDGVLLSRTPFDPRFLGRDVRSVQNFADDVEAHDNGTFTSNGMMTDGIARFGTYERLDNVPVTVVVSRGLAEVMEPYNVRLRAVVGTSALITLAVIAFTAFLHRSQRALRQAERDLQRLATTDELTGTCNRRAFSGVAEREFLRAKRFDRPMTLLALDIDHFKLINDRHGHAVGDRVLKTCAERWMKLLRGQDLLGRLGGEEFCVLLPETPPAVAMAVAERLRAATSSVPTGDGVVVTVSIGVSSLAPDDEDWADTLERADHALYVAKDEGRDRVALAG</sequence>
<dbReference type="InterPro" id="IPR050469">
    <property type="entry name" value="Diguanylate_Cyclase"/>
</dbReference>
<evidence type="ECO:0000313" key="5">
    <source>
        <dbReference type="EMBL" id="ARN21950.1"/>
    </source>
</evidence>
<dbReference type="PANTHER" id="PTHR45138">
    <property type="entry name" value="REGULATORY COMPONENTS OF SENSORY TRANSDUCTION SYSTEM"/>
    <property type="match status" value="1"/>
</dbReference>
<keyword evidence="3" id="KW-0812">Transmembrane</keyword>
<dbReference type="AlphaFoldDB" id="A0A1W6LCH1"/>
<dbReference type="RefSeq" id="WP_284291924.1">
    <property type="nucleotide sequence ID" value="NZ_BSPR01000006.1"/>
</dbReference>
<dbReference type="CDD" id="cd12914">
    <property type="entry name" value="PDC1_DGC_like"/>
    <property type="match status" value="1"/>
</dbReference>
<evidence type="ECO:0000256" key="2">
    <source>
        <dbReference type="ARBA" id="ARBA00034247"/>
    </source>
</evidence>
<evidence type="ECO:0000256" key="3">
    <source>
        <dbReference type="SAM" id="Phobius"/>
    </source>
</evidence>
<dbReference type="Pfam" id="PF00990">
    <property type="entry name" value="GGDEF"/>
    <property type="match status" value="1"/>
</dbReference>
<keyword evidence="6" id="KW-1185">Reference proteome</keyword>
<dbReference type="InterPro" id="IPR029787">
    <property type="entry name" value="Nucleotide_cyclase"/>
</dbReference>
<dbReference type="KEGG" id="rgu:A4W93_19740"/>
<dbReference type="FunFam" id="3.30.70.270:FF:000001">
    <property type="entry name" value="Diguanylate cyclase domain protein"/>
    <property type="match status" value="1"/>
</dbReference>
<reference evidence="5 6" key="1">
    <citation type="submission" date="2016-04" db="EMBL/GenBank/DDBJ databases">
        <title>Complete genome sequence of natural rubber-degrading, novel Gram-negative bacterium, Rhizobacter gummiphilus strain NS21.</title>
        <authorList>
            <person name="Tabata M."/>
            <person name="Kasai D."/>
            <person name="Fukuda M."/>
        </authorList>
    </citation>
    <scope>NUCLEOTIDE SEQUENCE [LARGE SCALE GENOMIC DNA]</scope>
    <source>
        <strain evidence="5 6">NS21</strain>
    </source>
</reference>
<name>A0A1W6LCH1_9BURK</name>
<dbReference type="Gene3D" id="3.30.450.20">
    <property type="entry name" value="PAS domain"/>
    <property type="match status" value="2"/>
</dbReference>
<dbReference type="CDD" id="cd01949">
    <property type="entry name" value="GGDEF"/>
    <property type="match status" value="1"/>
</dbReference>
<dbReference type="PANTHER" id="PTHR45138:SF9">
    <property type="entry name" value="DIGUANYLATE CYCLASE DGCM-RELATED"/>
    <property type="match status" value="1"/>
</dbReference>
<dbReference type="GO" id="GO:0052621">
    <property type="term" value="F:diguanylate cyclase activity"/>
    <property type="evidence" value="ECO:0007669"/>
    <property type="project" value="UniProtKB-EC"/>
</dbReference>
<dbReference type="Gene3D" id="3.30.70.270">
    <property type="match status" value="1"/>
</dbReference>
<evidence type="ECO:0000256" key="1">
    <source>
        <dbReference type="ARBA" id="ARBA00012528"/>
    </source>
</evidence>
<dbReference type="InterPro" id="IPR043128">
    <property type="entry name" value="Rev_trsase/Diguanyl_cyclase"/>
</dbReference>
<accession>A0A1W6LCH1</accession>
<dbReference type="GO" id="GO:0005886">
    <property type="term" value="C:plasma membrane"/>
    <property type="evidence" value="ECO:0007669"/>
    <property type="project" value="TreeGrafter"/>
</dbReference>
<dbReference type="SMART" id="SM00267">
    <property type="entry name" value="GGDEF"/>
    <property type="match status" value="1"/>
</dbReference>
<dbReference type="InterPro" id="IPR054327">
    <property type="entry name" value="His-kinase-like_sensor"/>
</dbReference>
<dbReference type="Proteomes" id="UP000193427">
    <property type="component" value="Chromosome"/>
</dbReference>